<dbReference type="PROSITE" id="PS50072">
    <property type="entry name" value="CSA_PPIASE_2"/>
    <property type="match status" value="1"/>
</dbReference>
<keyword evidence="10" id="KW-0413">Isomerase</keyword>
<dbReference type="HOGENOM" id="CLU_012062_37_0_1"/>
<dbReference type="PANTHER" id="PTHR11071">
    <property type="entry name" value="PEPTIDYL-PROLYL CIS-TRANS ISOMERASE"/>
    <property type="match status" value="1"/>
</dbReference>
<dbReference type="SUPFAM" id="SSF50891">
    <property type="entry name" value="Cyclophilin-like"/>
    <property type="match status" value="1"/>
</dbReference>
<dbReference type="SMART" id="SM00028">
    <property type="entry name" value="TPR"/>
    <property type="match status" value="1"/>
</dbReference>
<dbReference type="Pfam" id="PF00160">
    <property type="entry name" value="Pro_isomerase"/>
    <property type="match status" value="1"/>
</dbReference>
<evidence type="ECO:0000256" key="10">
    <source>
        <dbReference type="ARBA" id="ARBA00023235"/>
    </source>
</evidence>
<dbReference type="GO" id="GO:0051082">
    <property type="term" value="F:unfolded protein binding"/>
    <property type="evidence" value="ECO:0007669"/>
    <property type="project" value="UniProtKB-ARBA"/>
</dbReference>
<name>A7A1A4_YEAS7</name>
<dbReference type="InterPro" id="IPR019734">
    <property type="entry name" value="TPR_rpt"/>
</dbReference>
<dbReference type="Gene3D" id="2.40.100.10">
    <property type="entry name" value="Cyclophilin-like"/>
    <property type="match status" value="1"/>
</dbReference>
<dbReference type="FunFam" id="2.40.100.10:FF:000045">
    <property type="entry name" value="Peptidyl-prolyl cis-trans isomerase D"/>
    <property type="match status" value="1"/>
</dbReference>
<dbReference type="Gene3D" id="1.25.40.10">
    <property type="entry name" value="Tetratricopeptide repeat domain"/>
    <property type="match status" value="1"/>
</dbReference>
<evidence type="ECO:0000256" key="9">
    <source>
        <dbReference type="ARBA" id="ARBA00023110"/>
    </source>
</evidence>
<dbReference type="EC" id="5.2.1.8" evidence="5"/>
<comment type="caution">
    <text evidence="13">The sequence shown here is derived from an EMBL/GenBank/DDBJ whole genome shotgun (WGS) entry which is preliminary data.</text>
</comment>
<dbReference type="InterPro" id="IPR029000">
    <property type="entry name" value="Cyclophilin-like_dom_sf"/>
</dbReference>
<dbReference type="GO" id="GO:0016018">
    <property type="term" value="F:cyclosporin A binding"/>
    <property type="evidence" value="ECO:0007669"/>
    <property type="project" value="TreeGrafter"/>
</dbReference>
<dbReference type="FunFam" id="1.25.40.10:FF:000029">
    <property type="entry name" value="peptidyl-prolyl cis-trans isomerase D"/>
    <property type="match status" value="1"/>
</dbReference>
<evidence type="ECO:0000313" key="13">
    <source>
        <dbReference type="EMBL" id="EDN59437.1"/>
    </source>
</evidence>
<evidence type="ECO:0000256" key="2">
    <source>
        <dbReference type="ARBA" id="ARBA00002388"/>
    </source>
</evidence>
<evidence type="ECO:0000256" key="11">
    <source>
        <dbReference type="PROSITE-ProRule" id="PRU00339"/>
    </source>
</evidence>
<dbReference type="OrthoDB" id="193499at2759"/>
<dbReference type="GO" id="GO:0005737">
    <property type="term" value="C:cytoplasm"/>
    <property type="evidence" value="ECO:0007669"/>
    <property type="project" value="UniProtKB-SubCell"/>
</dbReference>
<sequence>MTRPKTFFDISIGGKPQGRIVFELYNDIVPKTAENFLKLCEGNAGMAKTKPDVPLSYKGSIFHRVIKDFMCQFGDFTNFNGTGGESIYGEKFEDENFTVKHDKPFLLSMANAGPNTNGSQAFITCVPTPHLDGKHVVFGEVIQGKRIVRLIENQQCDQENNKPLRDVKIDDCGVLPDDYQVPENAEATPTDEYGDNYEDVLKQDEKVDLKNFDTVLKAIETVKNIGTEQFKKQNYSVALEKYVKCDKFLKEYFPEDLEKEQIEKINQLKVSIPLNIAICALKLKDYKQVLVASSEVLYAEAADEKAKAKALYRRGLAYYHVNDTDMALNDLEMATTFQPNDAAILKAIHDTKLKRKQQNEKLKSLFRRCSPDYLHYIYAYMFKY</sequence>
<feature type="domain" description="PPIase cyclophilin-type" evidence="12">
    <location>
        <begin position="7"/>
        <end position="174"/>
    </location>
</feature>
<comment type="function">
    <text evidence="2">PPIases accelerate the folding of proteins. It catalyzes the cis-trans isomerization of proline imidic peptide bonds in oligopeptides.</text>
</comment>
<evidence type="ECO:0000256" key="1">
    <source>
        <dbReference type="ARBA" id="ARBA00000971"/>
    </source>
</evidence>
<evidence type="ECO:0000256" key="3">
    <source>
        <dbReference type="ARBA" id="ARBA00004496"/>
    </source>
</evidence>
<dbReference type="CDD" id="cd01926">
    <property type="entry name" value="cyclophilin_ABH_like"/>
    <property type="match status" value="1"/>
</dbReference>
<dbReference type="InterPro" id="IPR002130">
    <property type="entry name" value="Cyclophilin-type_PPIase_dom"/>
</dbReference>
<dbReference type="GO" id="GO:0042026">
    <property type="term" value="P:protein refolding"/>
    <property type="evidence" value="ECO:0007669"/>
    <property type="project" value="UniProtKB-ARBA"/>
</dbReference>
<dbReference type="PANTHER" id="PTHR11071:SF561">
    <property type="entry name" value="PEPTIDYL-PROLYL CIS-TRANS ISOMERASE D-RELATED"/>
    <property type="match status" value="1"/>
</dbReference>
<accession>A7A1A4</accession>
<dbReference type="PRINTS" id="PR00153">
    <property type="entry name" value="CSAPPISMRASE"/>
</dbReference>
<evidence type="ECO:0000256" key="6">
    <source>
        <dbReference type="ARBA" id="ARBA00022490"/>
    </source>
</evidence>
<dbReference type="InterPro" id="IPR011990">
    <property type="entry name" value="TPR-like_helical_dom_sf"/>
</dbReference>
<evidence type="ECO:0000259" key="12">
    <source>
        <dbReference type="PROSITE" id="PS50072"/>
    </source>
</evidence>
<dbReference type="PROSITE" id="PS00170">
    <property type="entry name" value="CSA_PPIASE_1"/>
    <property type="match status" value="1"/>
</dbReference>
<evidence type="ECO:0000256" key="7">
    <source>
        <dbReference type="ARBA" id="ARBA00022737"/>
    </source>
</evidence>
<gene>
    <name evidence="13" type="primary">CPR6</name>
    <name evidence="13" type="ORF">SCY_3782</name>
</gene>
<keyword evidence="6" id="KW-0963">Cytoplasm</keyword>
<dbReference type="AlphaFoldDB" id="A7A1A4"/>
<keyword evidence="8 11" id="KW-0802">TPR repeat</keyword>
<dbReference type="GO" id="GO:0003755">
    <property type="term" value="F:peptidyl-prolyl cis-trans isomerase activity"/>
    <property type="evidence" value="ECO:0007669"/>
    <property type="project" value="UniProtKB-KW"/>
</dbReference>
<feature type="repeat" description="TPR" evidence="11">
    <location>
        <begin position="308"/>
        <end position="341"/>
    </location>
</feature>
<organism evidence="13 14">
    <name type="scientific">Saccharomyces cerevisiae (strain YJM789)</name>
    <name type="common">Baker's yeast</name>
    <dbReference type="NCBI Taxonomy" id="307796"/>
    <lineage>
        <taxon>Eukaryota</taxon>
        <taxon>Fungi</taxon>
        <taxon>Dikarya</taxon>
        <taxon>Ascomycota</taxon>
        <taxon>Saccharomycotina</taxon>
        <taxon>Saccharomycetes</taxon>
        <taxon>Saccharomycetales</taxon>
        <taxon>Saccharomycetaceae</taxon>
        <taxon>Saccharomyces</taxon>
    </lineage>
</organism>
<keyword evidence="9" id="KW-0697">Rotamase</keyword>
<reference evidence="13 14" key="1">
    <citation type="journal article" date="2007" name="Proc. Natl. Acad. Sci. U.S.A.">
        <title>Genome sequencing and comparative analysis of Saccharomyces cerevisiae strain YJM789.</title>
        <authorList>
            <person name="Wei W."/>
            <person name="McCusker J.H."/>
            <person name="Hyman R.W."/>
            <person name="Jones T."/>
            <person name="Ning Y."/>
            <person name="Cao Z."/>
            <person name="Gu Z."/>
            <person name="Bruno D."/>
            <person name="Miranda M."/>
            <person name="Nguyen M."/>
            <person name="Wilhelmy J."/>
            <person name="Komp C."/>
            <person name="Tamse R."/>
            <person name="Wang X."/>
            <person name="Jia P."/>
            <person name="Luedi P."/>
            <person name="Oefner P.J."/>
            <person name="David L."/>
            <person name="Dietrich F.S."/>
            <person name="Li Y."/>
            <person name="Davis R.W."/>
            <person name="Steinmetz L.M."/>
        </authorList>
    </citation>
    <scope>NUCLEOTIDE SEQUENCE [LARGE SCALE GENOMIC DNA]</scope>
    <source>
        <strain evidence="13 14">YJM789</strain>
    </source>
</reference>
<dbReference type="PROSITE" id="PS50005">
    <property type="entry name" value="TPR"/>
    <property type="match status" value="1"/>
</dbReference>
<dbReference type="InterPro" id="IPR020892">
    <property type="entry name" value="Cyclophilin-type_PPIase_CS"/>
</dbReference>
<comment type="subcellular location">
    <subcellularLocation>
        <location evidence="3">Cytoplasm</location>
    </subcellularLocation>
</comment>
<comment type="catalytic activity">
    <reaction evidence="1">
        <text>[protein]-peptidylproline (omega=180) = [protein]-peptidylproline (omega=0)</text>
        <dbReference type="Rhea" id="RHEA:16237"/>
        <dbReference type="Rhea" id="RHEA-COMP:10747"/>
        <dbReference type="Rhea" id="RHEA-COMP:10748"/>
        <dbReference type="ChEBI" id="CHEBI:83833"/>
        <dbReference type="ChEBI" id="CHEBI:83834"/>
        <dbReference type="EC" id="5.2.1.8"/>
    </reaction>
</comment>
<protein>
    <recommendedName>
        <fullName evidence="5">peptidylprolyl isomerase</fullName>
        <ecNumber evidence="5">5.2.1.8</ecNumber>
    </recommendedName>
</protein>
<dbReference type="EMBL" id="AAFW02000169">
    <property type="protein sequence ID" value="EDN59437.1"/>
    <property type="molecule type" value="Genomic_DNA"/>
</dbReference>
<dbReference type="SUPFAM" id="SSF48452">
    <property type="entry name" value="TPR-like"/>
    <property type="match status" value="1"/>
</dbReference>
<dbReference type="Proteomes" id="UP000007060">
    <property type="component" value="Unassembled WGS sequence"/>
</dbReference>
<keyword evidence="7" id="KW-0677">Repeat</keyword>
<evidence type="ECO:0000313" key="14">
    <source>
        <dbReference type="Proteomes" id="UP000007060"/>
    </source>
</evidence>
<evidence type="ECO:0000256" key="4">
    <source>
        <dbReference type="ARBA" id="ARBA00010898"/>
    </source>
</evidence>
<evidence type="ECO:0000256" key="8">
    <source>
        <dbReference type="ARBA" id="ARBA00022803"/>
    </source>
</evidence>
<comment type="similarity">
    <text evidence="4">Belongs to the cyclophilin-type PPIase family. PPIase D subfamily.</text>
</comment>
<proteinExistence type="inferred from homology"/>
<evidence type="ECO:0000256" key="5">
    <source>
        <dbReference type="ARBA" id="ARBA00013194"/>
    </source>
</evidence>